<keyword evidence="2" id="KW-1185">Reference proteome</keyword>
<accession>A0ABX8V8G2</accession>
<protein>
    <submittedName>
        <fullName evidence="1">Uncharacterized protein</fullName>
    </submittedName>
</protein>
<reference evidence="1 2" key="1">
    <citation type="journal article" date="2022" name="bioRxiv">
        <title>Ecology and evolution of chlamydial symbionts of arthropods.</title>
        <authorList>
            <person name="Halter T."/>
            <person name="Koestlbacher S."/>
            <person name="Collingro A."/>
            <person name="Sixt B.S."/>
            <person name="Toenshoff E.R."/>
            <person name="Hendrickx F."/>
            <person name="Kostanjsek R."/>
            <person name="Horn M."/>
        </authorList>
    </citation>
    <scope>NUCLEOTIDE SEQUENCE [LARGE SCALE GENOMIC DNA]</scope>
    <source>
        <strain evidence="1">W744xW776</strain>
        <plasmid evidence="1 2">unnamed</plasmid>
    </source>
</reference>
<organism evidence="1 2">
    <name type="scientific">Candidatus Rhabdochlamydia oedothoracis</name>
    <dbReference type="NCBI Taxonomy" id="2720720"/>
    <lineage>
        <taxon>Bacteria</taxon>
        <taxon>Pseudomonadati</taxon>
        <taxon>Chlamydiota</taxon>
        <taxon>Chlamydiia</taxon>
        <taxon>Parachlamydiales</taxon>
        <taxon>Candidatus Rhabdochlamydiaceae</taxon>
        <taxon>Candidatus Rhabdochlamydia</taxon>
    </lineage>
</organism>
<gene>
    <name evidence="1" type="ORF">RHABOEDO_001892</name>
</gene>
<proteinExistence type="predicted"/>
<dbReference type="Proteomes" id="UP000826014">
    <property type="component" value="Plasmid unnamed"/>
</dbReference>
<name>A0ABX8V8G2_9BACT</name>
<dbReference type="InterPro" id="IPR008525">
    <property type="entry name" value="DUF807_COXBU"/>
</dbReference>
<geneLocation type="plasmid" evidence="1 2">
    <name>unnamed</name>
</geneLocation>
<evidence type="ECO:0000313" key="2">
    <source>
        <dbReference type="Proteomes" id="UP000826014"/>
    </source>
</evidence>
<dbReference type="RefSeq" id="WP_215217614.1">
    <property type="nucleotide sequence ID" value="NZ_CP075588.1"/>
</dbReference>
<sequence length="117" mass="12906">MLNVYFAFEGPTAKVLSYFGNTEKAIENLSVNRTAAGKYTCVFLTGRRVNQNQQPIVQGTSNGRTETVGICNIIRTNIVFFPNYGAYPYQITIDIESYGGAADPDIIMVAYSQSECI</sequence>
<dbReference type="Pfam" id="PF05660">
    <property type="entry name" value="DUF807"/>
    <property type="match status" value="1"/>
</dbReference>
<keyword evidence="1" id="KW-0614">Plasmid</keyword>
<evidence type="ECO:0000313" key="1">
    <source>
        <dbReference type="EMBL" id="QYF49494.1"/>
    </source>
</evidence>
<dbReference type="EMBL" id="CP075588">
    <property type="protein sequence ID" value="QYF49494.1"/>
    <property type="molecule type" value="Genomic_DNA"/>
</dbReference>